<evidence type="ECO:0000313" key="3">
    <source>
        <dbReference type="EMBL" id="SEA13896.1"/>
    </source>
</evidence>
<evidence type="ECO:0000259" key="1">
    <source>
        <dbReference type="Pfam" id="PF19755"/>
    </source>
</evidence>
<feature type="domain" description="DUF6242" evidence="2">
    <location>
        <begin position="200"/>
        <end position="392"/>
    </location>
</feature>
<accession>A0A1H3YQR1</accession>
<evidence type="ECO:0008006" key="5">
    <source>
        <dbReference type="Google" id="ProtNLM"/>
    </source>
</evidence>
<dbReference type="InterPro" id="IPR015943">
    <property type="entry name" value="WD40/YVTN_repeat-like_dom_sf"/>
</dbReference>
<dbReference type="Proteomes" id="UP000182257">
    <property type="component" value="Unassembled WGS sequence"/>
</dbReference>
<gene>
    <name evidence="3" type="ORF">SAMN05216462_0764</name>
</gene>
<dbReference type="Pfam" id="PF19755">
    <property type="entry name" value="DUF6242"/>
    <property type="match status" value="1"/>
</dbReference>
<dbReference type="InterPro" id="IPR058667">
    <property type="entry name" value="DUF6242_C"/>
</dbReference>
<dbReference type="Pfam" id="PF25852">
    <property type="entry name" value="DUF6242_C"/>
    <property type="match status" value="1"/>
</dbReference>
<dbReference type="InterPro" id="IPR036278">
    <property type="entry name" value="Sialidase_sf"/>
</dbReference>
<dbReference type="InterPro" id="IPR046209">
    <property type="entry name" value="DUF6242_N"/>
</dbReference>
<dbReference type="SUPFAM" id="SSF50939">
    <property type="entry name" value="Sialidases"/>
    <property type="match status" value="1"/>
</dbReference>
<name>A0A1H3YQR1_XYLRU</name>
<sequence length="394" mass="44060">MRKFAAKLNKIEIIDSMKRYISTLCMMLAGALLMTSCLKDENDDTTQYYNNTAITQFKLSCVNRYVHTTTSAGADSVYKKTLSDPVVFTIDQAQRKIYNTDSLPSDVDLNHVLATISSLNSGTVVVNYPDKNGEDSLLYYSSTDSIDFTKLKDLRVYAQSGNSYRTYAVSINVHQAETNKMIWEQKTAADLPTDTKKALWEQKAATADMKQLIGYGTAEGYAFDTDGTLMVSKDNGDTWAADILDDDAAWLPTDNIAFASWAFAANDSTDYQMLIGTNDKSDKACMVWRKIAEYAHNSQPSKWVLIPIEESTGYYLPKMENLNLVHFNNVVLAIGNDKNIYVSRDQGITWKTTTKYTLPDALGTNNLTAITDDNGYLWLVGKDTGEVWRGLIIE</sequence>
<proteinExistence type="predicted"/>
<dbReference type="EMBL" id="FNRF01000001">
    <property type="protein sequence ID" value="SEA13896.1"/>
    <property type="molecule type" value="Genomic_DNA"/>
</dbReference>
<dbReference type="Gene3D" id="2.130.10.10">
    <property type="entry name" value="YVTN repeat-like/Quinoprotein amine dehydrogenase"/>
    <property type="match status" value="1"/>
</dbReference>
<evidence type="ECO:0000313" key="4">
    <source>
        <dbReference type="Proteomes" id="UP000182257"/>
    </source>
</evidence>
<dbReference type="AlphaFoldDB" id="A0A1H3YQR1"/>
<feature type="domain" description="DUF6242" evidence="1">
    <location>
        <begin position="57"/>
        <end position="171"/>
    </location>
</feature>
<organism evidence="3 4">
    <name type="scientific">Xylanibacter ruminicola</name>
    <name type="common">Prevotella ruminicola</name>
    <dbReference type="NCBI Taxonomy" id="839"/>
    <lineage>
        <taxon>Bacteria</taxon>
        <taxon>Pseudomonadati</taxon>
        <taxon>Bacteroidota</taxon>
        <taxon>Bacteroidia</taxon>
        <taxon>Bacteroidales</taxon>
        <taxon>Prevotellaceae</taxon>
        <taxon>Xylanibacter</taxon>
    </lineage>
</organism>
<evidence type="ECO:0000259" key="2">
    <source>
        <dbReference type="Pfam" id="PF25852"/>
    </source>
</evidence>
<protein>
    <recommendedName>
        <fullName evidence="5">BNR/Asp-box repeat protein</fullName>
    </recommendedName>
</protein>
<reference evidence="3 4" key="1">
    <citation type="submission" date="2016-10" db="EMBL/GenBank/DDBJ databases">
        <authorList>
            <person name="de Groot N.N."/>
        </authorList>
    </citation>
    <scope>NUCLEOTIDE SEQUENCE [LARGE SCALE GENOMIC DNA]</scope>
    <source>
        <strain evidence="3 4">D31d</strain>
    </source>
</reference>